<dbReference type="Gene3D" id="1.10.10.2840">
    <property type="entry name" value="PucR C-terminal helix-turn-helix domain"/>
    <property type="match status" value="1"/>
</dbReference>
<dbReference type="InterPro" id="IPR008599">
    <property type="entry name" value="Diacid_rec"/>
</dbReference>
<dbReference type="PANTHER" id="PTHR33744:SF16">
    <property type="entry name" value="CARBOHYDRATE DIACID REGULATOR"/>
    <property type="match status" value="1"/>
</dbReference>
<dbReference type="InterPro" id="IPR051448">
    <property type="entry name" value="CdaR-like_regulators"/>
</dbReference>
<evidence type="ECO:0000313" key="6">
    <source>
        <dbReference type="Proteomes" id="UP000053750"/>
    </source>
</evidence>
<proteinExistence type="inferred from homology"/>
<evidence type="ECO:0000259" key="2">
    <source>
        <dbReference type="Pfam" id="PF05651"/>
    </source>
</evidence>
<protein>
    <submittedName>
        <fullName evidence="5">Sugar diacid utilization regulator</fullName>
    </submittedName>
</protein>
<dbReference type="AlphaFoldDB" id="A0A9W5RYI3"/>
<dbReference type="Proteomes" id="UP000053750">
    <property type="component" value="Unassembled WGS sequence"/>
</dbReference>
<feature type="domain" description="PucR C-terminal helix-turn-helix" evidence="3">
    <location>
        <begin position="314"/>
        <end position="371"/>
    </location>
</feature>
<evidence type="ECO:0000313" key="5">
    <source>
        <dbReference type="EMBL" id="EXX84746.1"/>
    </source>
</evidence>
<feature type="domain" description="Putative sugar diacid recognition" evidence="2">
    <location>
        <begin position="3"/>
        <end position="136"/>
    </location>
</feature>
<gene>
    <name evidence="5" type="ORF">BG53_10520</name>
</gene>
<organism evidence="5 6">
    <name type="scientific">Paenibacillus darwinianus</name>
    <dbReference type="NCBI Taxonomy" id="1380763"/>
    <lineage>
        <taxon>Bacteria</taxon>
        <taxon>Bacillati</taxon>
        <taxon>Bacillota</taxon>
        <taxon>Bacilli</taxon>
        <taxon>Bacillales</taxon>
        <taxon>Paenibacillaceae</taxon>
        <taxon>Paenibacillus</taxon>
    </lineage>
</organism>
<accession>A0A9W5RYI3</accession>
<evidence type="ECO:0000259" key="4">
    <source>
        <dbReference type="Pfam" id="PF17853"/>
    </source>
</evidence>
<evidence type="ECO:0000259" key="3">
    <source>
        <dbReference type="Pfam" id="PF13556"/>
    </source>
</evidence>
<dbReference type="Pfam" id="PF05651">
    <property type="entry name" value="Diacid_rec"/>
    <property type="match status" value="1"/>
</dbReference>
<feature type="domain" description="CdaR GGDEF-like" evidence="4">
    <location>
        <begin position="141"/>
        <end position="270"/>
    </location>
</feature>
<comment type="caution">
    <text evidence="5">The sequence shown here is derived from an EMBL/GenBank/DDBJ whole genome shotgun (WGS) entry which is preliminary data.</text>
</comment>
<name>A0A9W5RYI3_9BACL</name>
<dbReference type="EMBL" id="JFHU01000265">
    <property type="protein sequence ID" value="EXX84746.1"/>
    <property type="molecule type" value="Genomic_DNA"/>
</dbReference>
<dbReference type="InterPro" id="IPR042070">
    <property type="entry name" value="PucR_C-HTH_sf"/>
</dbReference>
<dbReference type="Pfam" id="PF17853">
    <property type="entry name" value="GGDEF_2"/>
    <property type="match status" value="1"/>
</dbReference>
<evidence type="ECO:0000256" key="1">
    <source>
        <dbReference type="ARBA" id="ARBA00006754"/>
    </source>
</evidence>
<reference evidence="5 6" key="1">
    <citation type="submission" date="2014-02" db="EMBL/GenBank/DDBJ databases">
        <title>Genome sequence of Paenibacillus darwinianus reveals adaptive mechanisms for survival in Antarctic soils.</title>
        <authorList>
            <person name="Dsouza M."/>
            <person name="Taylor M.W."/>
            <person name="Turner S.J."/>
            <person name="Aislabie J."/>
        </authorList>
    </citation>
    <scope>NUCLEOTIDE SEQUENCE [LARGE SCALE GENOMIC DNA]</scope>
    <source>
        <strain evidence="5 6">CE1</strain>
    </source>
</reference>
<dbReference type="Pfam" id="PF13556">
    <property type="entry name" value="HTH_30"/>
    <property type="match status" value="1"/>
</dbReference>
<sequence length="392" mass="45572">MRLSPELAKKIIREVESALNERLIVVDDQGIIIASTEQERIGTFHEGATIVMSTRRKLHITEEDVRTLRGVKPGINLPIFFNKQVIGVIGISGTPSVVEPYAELLRRMTEFIIREATRKEKEEWEKRGLEAYFYEWVHANDVDQELADRGHILGISTELPHLCVLFQTELSPKDDLLREAQSLMTDYFQRLYERDAADYFLRWGNGQFLLIKHMPEAGTTQFRKLGKDFTKWQHYFARNHRVHLSIGVGKTVEPFRLHHSYGEARKALKISQVRRRPMLYGDLLLDMVLEEISAQTKEEFIRRILRTVDTDQELLETMLVYYQKQLSIKDSADALHIHINTLHYRLNQIRELTGINPKSPEGITLFSIALSLLKMDIYSTNPEEENETSVRI</sequence>
<dbReference type="InterPro" id="IPR025736">
    <property type="entry name" value="PucR_C-HTH_dom"/>
</dbReference>
<dbReference type="InterPro" id="IPR041522">
    <property type="entry name" value="CdaR_GGDEF"/>
</dbReference>
<dbReference type="PANTHER" id="PTHR33744">
    <property type="entry name" value="CARBOHYDRATE DIACID REGULATOR"/>
    <property type="match status" value="1"/>
</dbReference>
<comment type="similarity">
    <text evidence="1">Belongs to the CdaR family.</text>
</comment>
<keyword evidence="6" id="KW-1185">Reference proteome</keyword>